<protein>
    <submittedName>
        <fullName evidence="1">Uncharacterized protein</fullName>
    </submittedName>
</protein>
<keyword evidence="2" id="KW-1185">Reference proteome</keyword>
<sequence>MTASRKKMKERPGFSPDYEGIETQMHYQKKEICLRFSPDYEGIETLLF</sequence>
<dbReference type="Proteomes" id="UP000001369">
    <property type="component" value="Chromosome"/>
</dbReference>
<dbReference type="STRING" id="204536.SULAZ_1043"/>
<gene>
    <name evidence="1" type="ordered locus">SULAZ_1043</name>
</gene>
<dbReference type="AlphaFoldDB" id="C1DV79"/>
<evidence type="ECO:0000313" key="1">
    <source>
        <dbReference type="EMBL" id="ACN98816.1"/>
    </source>
</evidence>
<dbReference type="EMBL" id="CP001229">
    <property type="protein sequence ID" value="ACN98816.1"/>
    <property type="molecule type" value="Genomic_DNA"/>
</dbReference>
<dbReference type="HOGENOM" id="CLU_3158581_0_0_0"/>
<name>C1DV79_SULAA</name>
<proteinExistence type="predicted"/>
<reference evidence="1 2" key="1">
    <citation type="journal article" date="2009" name="J. Bacteriol.">
        <title>Complete and draft genome sequences of six members of the Aquificales.</title>
        <authorList>
            <person name="Reysenbach A.L."/>
            <person name="Hamamura N."/>
            <person name="Podar M."/>
            <person name="Griffiths E."/>
            <person name="Ferreira S."/>
            <person name="Hochstein R."/>
            <person name="Heidelberg J."/>
            <person name="Johnson J."/>
            <person name="Mead D."/>
            <person name="Pohorille A."/>
            <person name="Sarmiento M."/>
            <person name="Schweighofer K."/>
            <person name="Seshadri R."/>
            <person name="Voytek M.A."/>
        </authorList>
    </citation>
    <scope>NUCLEOTIDE SEQUENCE [LARGE SCALE GENOMIC DNA]</scope>
    <source>
        <strain evidence="2">Az-Fu1 / DSM 15241 / OCM 825</strain>
    </source>
</reference>
<evidence type="ECO:0000313" key="2">
    <source>
        <dbReference type="Proteomes" id="UP000001369"/>
    </source>
</evidence>
<dbReference type="KEGG" id="saf:SULAZ_1043"/>
<organism evidence="1 2">
    <name type="scientific">Sulfurihydrogenibium azorense (strain DSM 15241 / OCM 825 / Az-Fu1)</name>
    <dbReference type="NCBI Taxonomy" id="204536"/>
    <lineage>
        <taxon>Bacteria</taxon>
        <taxon>Pseudomonadati</taxon>
        <taxon>Aquificota</taxon>
        <taxon>Aquificia</taxon>
        <taxon>Aquificales</taxon>
        <taxon>Hydrogenothermaceae</taxon>
        <taxon>Sulfurihydrogenibium</taxon>
    </lineage>
</organism>
<accession>C1DV79</accession>